<comment type="caution">
    <text evidence="2">The sequence shown here is derived from an EMBL/GenBank/DDBJ whole genome shotgun (WGS) entry which is preliminary data.</text>
</comment>
<proteinExistence type="predicted"/>
<evidence type="ECO:0000256" key="1">
    <source>
        <dbReference type="SAM" id="MobiDB-lite"/>
    </source>
</evidence>
<feature type="compositionally biased region" description="Polar residues" evidence="1">
    <location>
        <begin position="63"/>
        <end position="77"/>
    </location>
</feature>
<dbReference type="Proteomes" id="UP001138997">
    <property type="component" value="Unassembled WGS sequence"/>
</dbReference>
<dbReference type="EMBL" id="JAJOMB010000032">
    <property type="protein sequence ID" value="MCD5316649.1"/>
    <property type="molecule type" value="Genomic_DNA"/>
</dbReference>
<keyword evidence="3" id="KW-1185">Reference proteome</keyword>
<evidence type="ECO:0000313" key="3">
    <source>
        <dbReference type="Proteomes" id="UP001138997"/>
    </source>
</evidence>
<protein>
    <submittedName>
        <fullName evidence="2">Uncharacterized protein</fullName>
    </submittedName>
</protein>
<dbReference type="RefSeq" id="WP_231449499.1">
    <property type="nucleotide sequence ID" value="NZ_JAJOMB010000032.1"/>
</dbReference>
<dbReference type="AlphaFoldDB" id="A0A9X1NMW0"/>
<feature type="region of interest" description="Disordered" evidence="1">
    <location>
        <begin position="46"/>
        <end position="77"/>
    </location>
</feature>
<name>A0A9X1NMW0_9ACTN</name>
<accession>A0A9X1NMW0</accession>
<sequence length="77" mass="8460">MKFHPADAGDPGRSRRGDASRARTRLAALYLNTRLEIITDSGTLIAEDQPEPMAEPIREFAPTRTTGLVTHSTRSIP</sequence>
<evidence type="ECO:0000313" key="2">
    <source>
        <dbReference type="EMBL" id="MCD5316649.1"/>
    </source>
</evidence>
<gene>
    <name evidence="2" type="ORF">LR394_37700</name>
</gene>
<organism evidence="2 3">
    <name type="scientific">Kineosporia babensis</name>
    <dbReference type="NCBI Taxonomy" id="499548"/>
    <lineage>
        <taxon>Bacteria</taxon>
        <taxon>Bacillati</taxon>
        <taxon>Actinomycetota</taxon>
        <taxon>Actinomycetes</taxon>
        <taxon>Kineosporiales</taxon>
        <taxon>Kineosporiaceae</taxon>
        <taxon>Kineosporia</taxon>
    </lineage>
</organism>
<feature type="region of interest" description="Disordered" evidence="1">
    <location>
        <begin position="1"/>
        <end position="22"/>
    </location>
</feature>
<feature type="compositionally biased region" description="Basic and acidic residues" evidence="1">
    <location>
        <begin position="1"/>
        <end position="21"/>
    </location>
</feature>
<reference evidence="2" key="1">
    <citation type="submission" date="2021-11" db="EMBL/GenBank/DDBJ databases">
        <title>Streptomyces corallinus and Kineosporia corallina sp. nov., two new coral-derived marine actinobacteria.</title>
        <authorList>
            <person name="Buangrab K."/>
            <person name="Sutthacheep M."/>
            <person name="Yeemin T."/>
            <person name="Harunari E."/>
            <person name="Igarashi Y."/>
            <person name="Sripreechasak P."/>
            <person name="Kanchanasin P."/>
            <person name="Tanasupawat S."/>
            <person name="Phongsopitanun W."/>
        </authorList>
    </citation>
    <scope>NUCLEOTIDE SEQUENCE</scope>
    <source>
        <strain evidence="2">JCM 31032</strain>
    </source>
</reference>